<evidence type="ECO:0000313" key="6">
    <source>
        <dbReference type="Proteomes" id="UP000538507"/>
    </source>
</evidence>
<keyword evidence="2" id="KW-0270">Exopolysaccharide synthesis</keyword>
<dbReference type="RefSeq" id="WP_183610496.1">
    <property type="nucleotide sequence ID" value="NZ_JACHAZ010000014.1"/>
</dbReference>
<keyword evidence="3" id="KW-0472">Membrane</keyword>
<organism evidence="5 6">
    <name type="scientific">Rhizobium leguminosarum</name>
    <dbReference type="NCBI Taxonomy" id="384"/>
    <lineage>
        <taxon>Bacteria</taxon>
        <taxon>Pseudomonadati</taxon>
        <taxon>Pseudomonadota</taxon>
        <taxon>Alphaproteobacteria</taxon>
        <taxon>Hyphomicrobiales</taxon>
        <taxon>Rhizobiaceae</taxon>
        <taxon>Rhizobium/Agrobacterium group</taxon>
        <taxon>Rhizobium</taxon>
    </lineage>
</organism>
<keyword evidence="3" id="KW-1133">Transmembrane helix</keyword>
<gene>
    <name evidence="5" type="ORF">GGE16_006256</name>
</gene>
<dbReference type="InterPro" id="IPR003362">
    <property type="entry name" value="Bact_transf"/>
</dbReference>
<dbReference type="AlphaFoldDB" id="A0AAE2MRR8"/>
<dbReference type="EMBL" id="JACIGO010000014">
    <property type="protein sequence ID" value="MBB4294157.1"/>
    <property type="molecule type" value="Genomic_DNA"/>
</dbReference>
<keyword evidence="3" id="KW-0812">Transmembrane</keyword>
<dbReference type="PANTHER" id="PTHR30576">
    <property type="entry name" value="COLANIC BIOSYNTHESIS UDP-GLUCOSE LIPID CARRIER TRANSFERASE"/>
    <property type="match status" value="1"/>
</dbReference>
<feature type="domain" description="Bacterial sugar transferase" evidence="4">
    <location>
        <begin position="48"/>
        <end position="234"/>
    </location>
</feature>
<reference evidence="5 6" key="1">
    <citation type="submission" date="2020-08" db="EMBL/GenBank/DDBJ databases">
        <title>Genomic Encyclopedia of Type Strains, Phase IV (KMG-V): Genome sequencing to study the core and pangenomes of soil and plant-associated prokaryotes.</title>
        <authorList>
            <person name="Whitman W."/>
        </authorList>
    </citation>
    <scope>NUCLEOTIDE SEQUENCE [LARGE SCALE GENOMIC DNA]</scope>
    <source>
        <strain evidence="5 6">SEMIA 415</strain>
    </source>
</reference>
<dbReference type="Pfam" id="PF02397">
    <property type="entry name" value="Bac_transf"/>
    <property type="match status" value="1"/>
</dbReference>
<evidence type="ECO:0000256" key="2">
    <source>
        <dbReference type="ARBA" id="ARBA00023169"/>
    </source>
</evidence>
<sequence>MLTVTTKDSANNIFSEIANEKNTPSGNIDVLDVGQAAVRSAWWNFFLKRLFDIYASFTALLILAPILILIAVLIRLETRGSPLFSQTRWGKDGKKITVYKFRSMRSETCDPSGVIQTVENDPRITFLGGILRKTNLDELPQLFNVLRGDMSLVGPRCHAIGMLAGGMLYEELVPAYHRRHSMRPGLTGLAQMRGLRGPTDRPAKARARINADLYYIDNFSFWFDLKIIFGTIVSELRGGNGF</sequence>
<protein>
    <submittedName>
        <fullName evidence="5">Lipopolysaccharide/colanic/teichoic acid biosynthesis glycosyltransferase</fullName>
    </submittedName>
</protein>
<comment type="caution">
    <text evidence="5">The sequence shown here is derived from an EMBL/GenBank/DDBJ whole genome shotgun (WGS) entry which is preliminary data.</text>
</comment>
<evidence type="ECO:0000313" key="5">
    <source>
        <dbReference type="EMBL" id="MBB4294157.1"/>
    </source>
</evidence>
<dbReference type="Proteomes" id="UP000538507">
    <property type="component" value="Unassembled WGS sequence"/>
</dbReference>
<evidence type="ECO:0000256" key="1">
    <source>
        <dbReference type="ARBA" id="ARBA00006464"/>
    </source>
</evidence>
<accession>A0AAE2MRR8</accession>
<dbReference type="PANTHER" id="PTHR30576:SF0">
    <property type="entry name" value="UNDECAPRENYL-PHOSPHATE N-ACETYLGALACTOSAMINYL 1-PHOSPHATE TRANSFERASE-RELATED"/>
    <property type="match status" value="1"/>
</dbReference>
<name>A0AAE2MRR8_RHILE</name>
<comment type="similarity">
    <text evidence="1">Belongs to the bacterial sugar transferase family.</text>
</comment>
<dbReference type="GO" id="GO:0016780">
    <property type="term" value="F:phosphotransferase activity, for other substituted phosphate groups"/>
    <property type="evidence" value="ECO:0007669"/>
    <property type="project" value="TreeGrafter"/>
</dbReference>
<dbReference type="GO" id="GO:0000271">
    <property type="term" value="P:polysaccharide biosynthetic process"/>
    <property type="evidence" value="ECO:0007669"/>
    <property type="project" value="UniProtKB-KW"/>
</dbReference>
<evidence type="ECO:0000259" key="4">
    <source>
        <dbReference type="Pfam" id="PF02397"/>
    </source>
</evidence>
<evidence type="ECO:0000256" key="3">
    <source>
        <dbReference type="SAM" id="Phobius"/>
    </source>
</evidence>
<feature type="transmembrane region" description="Helical" evidence="3">
    <location>
        <begin position="53"/>
        <end position="74"/>
    </location>
</feature>
<proteinExistence type="inferred from homology"/>